<sequence>MVNHGDRIAALEQTVDGLRPIVDTGDQQTAATEAVKIFGKFEGLQQERAEDLAYRAQEADRVTAMQQAIDDLTDKLNVVNAALQGLLRGGGNQIGSAANPASATQKIFLSQSHIGDAKLWWRVKYEAIRAGEDALETWAELKEKATGAPPDQISGGLRVGILHAHAKHTRHGGQRQALYLLGRVETLCPVELQRQRVVTLPKAIQAAECLGDYQMEARKDRPQPLARAGFKGGQPSNGGPSRSGGDQSLTKSKAPSSGSNTTASNNNDRGRKPPSGCHDADQTEPVGAFNAIVGSIFEALAETSADIHKKDPCPVTKKGKKKADEETPLKQERTLMFVEMKVNGKPIQAMMDTGATHNYLASTQVERLGLIVGKCRGRVKASNSPPQPVGGIAKEVPVKLGPYEGKFNLRVVIIDDFELIVGLEFLRQTNTMHVPFADMLLMIGTNRAKPCIIPCMPMKMAVENISAL</sequence>
<dbReference type="eggNOG" id="KOG0017">
    <property type="taxonomic scope" value="Eukaryota"/>
</dbReference>
<proteinExistence type="predicted"/>
<protein>
    <submittedName>
        <fullName evidence="3">Uncharacterized protein LOC104217845</fullName>
    </submittedName>
</protein>
<dbReference type="Pfam" id="PF13650">
    <property type="entry name" value="Asp_protease_2"/>
    <property type="match status" value="1"/>
</dbReference>
<name>A0A1U7VVP8_NICSY</name>
<feature type="compositionally biased region" description="Polar residues" evidence="1">
    <location>
        <begin position="237"/>
        <end position="255"/>
    </location>
</feature>
<keyword evidence="2" id="KW-1185">Reference proteome</keyword>
<accession>A0A1U7VVP8</accession>
<dbReference type="PANTHER" id="PTHR12917">
    <property type="entry name" value="ASPARTYL PROTEASE DDI-RELATED"/>
    <property type="match status" value="1"/>
</dbReference>
<dbReference type="PANTHER" id="PTHR12917:SF18">
    <property type="entry name" value="DNA DAMAGE-INDUCIBLE PROTEIN 1-LIKE"/>
    <property type="match status" value="1"/>
</dbReference>
<dbReference type="RefSeq" id="XP_009766479.1">
    <property type="nucleotide sequence ID" value="XM_009768177.1"/>
</dbReference>
<dbReference type="OrthoDB" id="1302170at2759"/>
<dbReference type="SUPFAM" id="SSF50630">
    <property type="entry name" value="Acid proteases"/>
    <property type="match status" value="1"/>
</dbReference>
<evidence type="ECO:0000313" key="3">
    <source>
        <dbReference type="RefSeq" id="XP_009766479.1"/>
    </source>
</evidence>
<dbReference type="CDD" id="cd00303">
    <property type="entry name" value="retropepsin_like"/>
    <property type="match status" value="1"/>
</dbReference>
<reference evidence="2" key="1">
    <citation type="journal article" date="2013" name="Genome Biol.">
        <title>Reference genomes and transcriptomes of Nicotiana sylvestris and Nicotiana tomentosiformis.</title>
        <authorList>
            <person name="Sierro N."/>
            <person name="Battey J.N."/>
            <person name="Ouadi S."/>
            <person name="Bovet L."/>
            <person name="Goepfert S."/>
            <person name="Bakaher N."/>
            <person name="Peitsch M.C."/>
            <person name="Ivanov N.V."/>
        </authorList>
    </citation>
    <scope>NUCLEOTIDE SEQUENCE [LARGE SCALE GENOMIC DNA]</scope>
</reference>
<dbReference type="InterPro" id="IPR021109">
    <property type="entry name" value="Peptidase_aspartic_dom_sf"/>
</dbReference>
<gene>
    <name evidence="3" type="primary">LOC104217845</name>
</gene>
<feature type="region of interest" description="Disordered" evidence="1">
    <location>
        <begin position="225"/>
        <end position="283"/>
    </location>
</feature>
<evidence type="ECO:0000256" key="1">
    <source>
        <dbReference type="SAM" id="MobiDB-lite"/>
    </source>
</evidence>
<reference evidence="3" key="2">
    <citation type="submission" date="2025-08" db="UniProtKB">
        <authorList>
            <consortium name="RefSeq"/>
        </authorList>
    </citation>
    <scope>IDENTIFICATION</scope>
    <source>
        <tissue evidence="3">Leaf</tissue>
    </source>
</reference>
<feature type="compositionally biased region" description="Low complexity" evidence="1">
    <location>
        <begin position="256"/>
        <end position="267"/>
    </location>
</feature>
<dbReference type="AlphaFoldDB" id="A0A1U7VVP8"/>
<dbReference type="Gene3D" id="2.40.70.10">
    <property type="entry name" value="Acid Proteases"/>
    <property type="match status" value="1"/>
</dbReference>
<dbReference type="Proteomes" id="UP000189701">
    <property type="component" value="Unplaced"/>
</dbReference>
<organism evidence="2 3">
    <name type="scientific">Nicotiana sylvestris</name>
    <name type="common">Wood tobacco</name>
    <name type="synonym">South American tobacco</name>
    <dbReference type="NCBI Taxonomy" id="4096"/>
    <lineage>
        <taxon>Eukaryota</taxon>
        <taxon>Viridiplantae</taxon>
        <taxon>Streptophyta</taxon>
        <taxon>Embryophyta</taxon>
        <taxon>Tracheophyta</taxon>
        <taxon>Spermatophyta</taxon>
        <taxon>Magnoliopsida</taxon>
        <taxon>eudicotyledons</taxon>
        <taxon>Gunneridae</taxon>
        <taxon>Pentapetalae</taxon>
        <taxon>asterids</taxon>
        <taxon>lamiids</taxon>
        <taxon>Solanales</taxon>
        <taxon>Solanaceae</taxon>
        <taxon>Nicotianoideae</taxon>
        <taxon>Nicotianeae</taxon>
        <taxon>Nicotiana</taxon>
    </lineage>
</organism>
<evidence type="ECO:0000313" key="2">
    <source>
        <dbReference type="Proteomes" id="UP000189701"/>
    </source>
</evidence>